<name>A0ABV1KPZ3_9BACL</name>
<evidence type="ECO:0000313" key="1">
    <source>
        <dbReference type="EMBL" id="MEQ4482020.1"/>
    </source>
</evidence>
<dbReference type="Proteomes" id="UP001493487">
    <property type="component" value="Unassembled WGS sequence"/>
</dbReference>
<reference evidence="1 2" key="1">
    <citation type="journal article" date="2023" name="Genome Announc.">
        <title>Pan-Genome Analyses of the Genus Cohnella and Proposal of the Novel Species Cohnella silvisoli sp. nov., Isolated from Forest Soil.</title>
        <authorList>
            <person name="Wang C."/>
            <person name="Mao L."/>
            <person name="Bao G."/>
            <person name="Zhu H."/>
        </authorList>
    </citation>
    <scope>NUCLEOTIDE SEQUENCE [LARGE SCALE GENOMIC DNA]</scope>
    <source>
        <strain evidence="1 2">NL03-T5-1</strain>
    </source>
</reference>
<comment type="caution">
    <text evidence="1">The sequence shown here is derived from an EMBL/GenBank/DDBJ whole genome shotgun (WGS) entry which is preliminary data.</text>
</comment>
<protein>
    <submittedName>
        <fullName evidence="1">DUF6470 family protein</fullName>
    </submittedName>
</protein>
<dbReference type="RefSeq" id="WP_232185305.1">
    <property type="nucleotide sequence ID" value="NZ_JAIOAP010000004.1"/>
</dbReference>
<keyword evidence="2" id="KW-1185">Reference proteome</keyword>
<proteinExistence type="predicted"/>
<dbReference type="EMBL" id="JASKHM010000003">
    <property type="protein sequence ID" value="MEQ4482020.1"/>
    <property type="molecule type" value="Genomic_DNA"/>
</dbReference>
<dbReference type="Pfam" id="PF20074">
    <property type="entry name" value="DUF6470"/>
    <property type="match status" value="1"/>
</dbReference>
<organism evidence="1 2">
    <name type="scientific">Cohnella silvisoli</name>
    <dbReference type="NCBI Taxonomy" id="2873699"/>
    <lineage>
        <taxon>Bacteria</taxon>
        <taxon>Bacillati</taxon>
        <taxon>Bacillota</taxon>
        <taxon>Bacilli</taxon>
        <taxon>Bacillales</taxon>
        <taxon>Paenibacillaceae</taxon>
        <taxon>Cohnella</taxon>
    </lineage>
</organism>
<dbReference type="InterPro" id="IPR045527">
    <property type="entry name" value="DUF6470"/>
</dbReference>
<gene>
    <name evidence="1" type="ORF">QJS35_06395</name>
</gene>
<evidence type="ECO:0000313" key="2">
    <source>
        <dbReference type="Proteomes" id="UP001493487"/>
    </source>
</evidence>
<sequence length="192" mass="22183">MTFPIPQLKIRQDYAQLGIDADIGTQHMEQPRPTFEMEQIRPQLHIRQPLGRFEIDQDAAWDALALGNNLQTMSRIYSMAPQIALQGIQRRVEEGNRMADLTNPNNPFAEFAEGWRRTFSEYSVIAGDASYDNVDVEYIRGDFSIDVEPGRVELNTRVNRPIHEYERGKLDISMLKYNRVEFTPPPMLNVEV</sequence>
<accession>A0ABV1KPZ3</accession>